<keyword evidence="2" id="KW-1185">Reference proteome</keyword>
<sequence>MIGKIYFNILVSKCFTFFEEEVCVGRSCCGRCLRYESQQTALLESQVAFNEEHSLENVAMDNERRWK</sequence>
<evidence type="ECO:0000313" key="1">
    <source>
        <dbReference type="EMBL" id="KAH3752556.1"/>
    </source>
</evidence>
<name>A0A9D4DNK6_DREPO</name>
<comment type="caution">
    <text evidence="1">The sequence shown here is derived from an EMBL/GenBank/DDBJ whole genome shotgun (WGS) entry which is preliminary data.</text>
</comment>
<dbReference type="AlphaFoldDB" id="A0A9D4DNK6"/>
<protein>
    <submittedName>
        <fullName evidence="1">Uncharacterized protein</fullName>
    </submittedName>
</protein>
<dbReference type="GO" id="GO:0004623">
    <property type="term" value="F:phospholipase A2 activity"/>
    <property type="evidence" value="ECO:0007669"/>
    <property type="project" value="InterPro"/>
</dbReference>
<dbReference type="Proteomes" id="UP000828390">
    <property type="component" value="Unassembled WGS sequence"/>
</dbReference>
<proteinExistence type="predicted"/>
<reference evidence="1" key="1">
    <citation type="journal article" date="2019" name="bioRxiv">
        <title>The Genome of the Zebra Mussel, Dreissena polymorpha: A Resource for Invasive Species Research.</title>
        <authorList>
            <person name="McCartney M.A."/>
            <person name="Auch B."/>
            <person name="Kono T."/>
            <person name="Mallez S."/>
            <person name="Zhang Y."/>
            <person name="Obille A."/>
            <person name="Becker A."/>
            <person name="Abrahante J.E."/>
            <person name="Garbe J."/>
            <person name="Badalamenti J.P."/>
            <person name="Herman A."/>
            <person name="Mangelson H."/>
            <person name="Liachko I."/>
            <person name="Sullivan S."/>
            <person name="Sone E.D."/>
            <person name="Koren S."/>
            <person name="Silverstein K.A.T."/>
            <person name="Beckman K.B."/>
            <person name="Gohl D.M."/>
        </authorList>
    </citation>
    <scope>NUCLEOTIDE SEQUENCE</scope>
    <source>
        <strain evidence="1">Duluth1</strain>
        <tissue evidence="1">Whole animal</tissue>
    </source>
</reference>
<accession>A0A9D4DNK6</accession>
<dbReference type="GO" id="GO:0050482">
    <property type="term" value="P:arachidonate secretion"/>
    <property type="evidence" value="ECO:0007669"/>
    <property type="project" value="InterPro"/>
</dbReference>
<gene>
    <name evidence="1" type="ORF">DPMN_187177</name>
</gene>
<organism evidence="1 2">
    <name type="scientific">Dreissena polymorpha</name>
    <name type="common">Zebra mussel</name>
    <name type="synonym">Mytilus polymorpha</name>
    <dbReference type="NCBI Taxonomy" id="45954"/>
    <lineage>
        <taxon>Eukaryota</taxon>
        <taxon>Metazoa</taxon>
        <taxon>Spiralia</taxon>
        <taxon>Lophotrochozoa</taxon>
        <taxon>Mollusca</taxon>
        <taxon>Bivalvia</taxon>
        <taxon>Autobranchia</taxon>
        <taxon>Heteroconchia</taxon>
        <taxon>Euheterodonta</taxon>
        <taxon>Imparidentia</taxon>
        <taxon>Neoheterodontei</taxon>
        <taxon>Myida</taxon>
        <taxon>Dreissenoidea</taxon>
        <taxon>Dreissenidae</taxon>
        <taxon>Dreissena</taxon>
    </lineage>
</organism>
<evidence type="ECO:0000313" key="2">
    <source>
        <dbReference type="Proteomes" id="UP000828390"/>
    </source>
</evidence>
<dbReference type="Gene3D" id="1.20.90.10">
    <property type="entry name" value="Phospholipase A2 domain"/>
    <property type="match status" value="1"/>
</dbReference>
<dbReference type="GO" id="GO:0006644">
    <property type="term" value="P:phospholipid metabolic process"/>
    <property type="evidence" value="ECO:0007669"/>
    <property type="project" value="InterPro"/>
</dbReference>
<dbReference type="EMBL" id="JAIWYP010000010">
    <property type="protein sequence ID" value="KAH3752556.1"/>
    <property type="molecule type" value="Genomic_DNA"/>
</dbReference>
<dbReference type="InterPro" id="IPR036444">
    <property type="entry name" value="PLipase_A2_dom_sf"/>
</dbReference>
<reference evidence="1" key="2">
    <citation type="submission" date="2020-11" db="EMBL/GenBank/DDBJ databases">
        <authorList>
            <person name="McCartney M.A."/>
            <person name="Auch B."/>
            <person name="Kono T."/>
            <person name="Mallez S."/>
            <person name="Becker A."/>
            <person name="Gohl D.M."/>
            <person name="Silverstein K.A.T."/>
            <person name="Koren S."/>
            <person name="Bechman K.B."/>
            <person name="Herman A."/>
            <person name="Abrahante J.E."/>
            <person name="Garbe J."/>
        </authorList>
    </citation>
    <scope>NUCLEOTIDE SEQUENCE</scope>
    <source>
        <strain evidence="1">Duluth1</strain>
        <tissue evidence="1">Whole animal</tissue>
    </source>
</reference>